<accession>A0AA39Z990</accession>
<organism evidence="2 3">
    <name type="scientific">Cercophora samala</name>
    <dbReference type="NCBI Taxonomy" id="330535"/>
    <lineage>
        <taxon>Eukaryota</taxon>
        <taxon>Fungi</taxon>
        <taxon>Dikarya</taxon>
        <taxon>Ascomycota</taxon>
        <taxon>Pezizomycotina</taxon>
        <taxon>Sordariomycetes</taxon>
        <taxon>Sordariomycetidae</taxon>
        <taxon>Sordariales</taxon>
        <taxon>Lasiosphaeriaceae</taxon>
        <taxon>Cercophora</taxon>
    </lineage>
</organism>
<keyword evidence="3" id="KW-1185">Reference proteome</keyword>
<dbReference type="Proteomes" id="UP001174997">
    <property type="component" value="Unassembled WGS sequence"/>
</dbReference>
<feature type="signal peptide" evidence="1">
    <location>
        <begin position="1"/>
        <end position="18"/>
    </location>
</feature>
<protein>
    <submittedName>
        <fullName evidence="2">Uncharacterized protein</fullName>
    </submittedName>
</protein>
<evidence type="ECO:0000313" key="2">
    <source>
        <dbReference type="EMBL" id="KAK0666562.1"/>
    </source>
</evidence>
<feature type="chain" id="PRO_5041234696" evidence="1">
    <location>
        <begin position="19"/>
        <end position="188"/>
    </location>
</feature>
<proteinExistence type="predicted"/>
<dbReference type="EMBL" id="JAULSY010000086">
    <property type="protein sequence ID" value="KAK0666562.1"/>
    <property type="molecule type" value="Genomic_DNA"/>
</dbReference>
<comment type="caution">
    <text evidence="2">The sequence shown here is derived from an EMBL/GenBank/DDBJ whole genome shotgun (WGS) entry which is preliminary data.</text>
</comment>
<dbReference type="AlphaFoldDB" id="A0AA39Z990"/>
<sequence>MFKLLLILLAYCASVVFPAPPFSEDHPTEITSSHQTQSQVFSLPDEKPCTWDDSFGEVDCGTFTITFGDGSLLGWKLYTTLRLPNFSTHFDLNCSNLGDVWTTAPSAPGLPYIISIHGGNGCISTNFWWEAWDNLWIKYANQWVDVASDERCTSVYWNGKGRRCVIETKPADPAPKSEVEVGGATVRG</sequence>
<evidence type="ECO:0000256" key="1">
    <source>
        <dbReference type="SAM" id="SignalP"/>
    </source>
</evidence>
<name>A0AA39Z990_9PEZI</name>
<keyword evidence="1" id="KW-0732">Signal</keyword>
<gene>
    <name evidence="2" type="ORF">QBC41DRAFT_230244</name>
</gene>
<evidence type="ECO:0000313" key="3">
    <source>
        <dbReference type="Proteomes" id="UP001174997"/>
    </source>
</evidence>
<reference evidence="2" key="1">
    <citation type="submission" date="2023-06" db="EMBL/GenBank/DDBJ databases">
        <title>Genome-scale phylogeny and comparative genomics of the fungal order Sordariales.</title>
        <authorList>
            <consortium name="Lawrence Berkeley National Laboratory"/>
            <person name="Hensen N."/>
            <person name="Bonometti L."/>
            <person name="Westerberg I."/>
            <person name="Brannstrom I.O."/>
            <person name="Guillou S."/>
            <person name="Cros-Aarteil S."/>
            <person name="Calhoun S."/>
            <person name="Haridas S."/>
            <person name="Kuo A."/>
            <person name="Mondo S."/>
            <person name="Pangilinan J."/>
            <person name="Riley R."/>
            <person name="Labutti K."/>
            <person name="Andreopoulos B."/>
            <person name="Lipzen A."/>
            <person name="Chen C."/>
            <person name="Yanf M."/>
            <person name="Daum C."/>
            <person name="Ng V."/>
            <person name="Clum A."/>
            <person name="Steindorff A."/>
            <person name="Ohm R."/>
            <person name="Martin F."/>
            <person name="Silar P."/>
            <person name="Natvig D."/>
            <person name="Lalanne C."/>
            <person name="Gautier V."/>
            <person name="Ament-Velasquez S.L."/>
            <person name="Kruys A."/>
            <person name="Hutchinson M.I."/>
            <person name="Powell A.J."/>
            <person name="Barry K."/>
            <person name="Miller A.N."/>
            <person name="Grigoriev I.V."/>
            <person name="Debuchy R."/>
            <person name="Gladieux P."/>
            <person name="Thoren M.H."/>
            <person name="Johannesson H."/>
        </authorList>
    </citation>
    <scope>NUCLEOTIDE SEQUENCE</scope>
    <source>
        <strain evidence="2">CBS 307.81</strain>
    </source>
</reference>